<sequence>MSSSPDAANHEPTARPRYRAKDWWPDMNSDMSVSPQQSPSPQKGYLPTSPNARDFVMTQAIDSEGRPRQTPNGTQLGEGKLHGSQNRPDYHNKISYSKALPSRQRMTGKRVNDDLGRPITSASPSEDKLATLYSDLANPISNASPLEDKLAALYVNLGRPVSNSLPSEDKLAELYNGLQGYKNPDSHSATEHPSESPQYQDSSTFKDALALIYSNLSPSINSTTSPCQDDLARLYLNLAPAQANKSNHAKTPSPNQYNSVAGLQDTNSSSPHEDKLEALYTRISGPSNVSEHCKKSALGSPSLNRNASPTTYRNALPTTFTLPSLHENAKPSRSNLITDDLASMYTNLGVHPPGSMSSVAARYAHSPHSPEANNIAGKLADIFSTLKRSPQPSRPDNYDSITMKLPDRPDPFFDLTPLYEY</sequence>
<feature type="region of interest" description="Disordered" evidence="1">
    <location>
        <begin position="243"/>
        <end position="272"/>
    </location>
</feature>
<proteinExistence type="predicted"/>
<accession>A0A8H7Y241</accession>
<name>A0A8H7Y241_PSICU</name>
<evidence type="ECO:0000256" key="1">
    <source>
        <dbReference type="SAM" id="MobiDB-lite"/>
    </source>
</evidence>
<organism evidence="2">
    <name type="scientific">Psilocybe cubensis</name>
    <name type="common">Psychedelic mushroom</name>
    <name type="synonym">Stropharia cubensis</name>
    <dbReference type="NCBI Taxonomy" id="181762"/>
    <lineage>
        <taxon>Eukaryota</taxon>
        <taxon>Fungi</taxon>
        <taxon>Dikarya</taxon>
        <taxon>Basidiomycota</taxon>
        <taxon>Agaricomycotina</taxon>
        <taxon>Agaricomycetes</taxon>
        <taxon>Agaricomycetidae</taxon>
        <taxon>Agaricales</taxon>
        <taxon>Agaricineae</taxon>
        <taxon>Strophariaceae</taxon>
        <taxon>Psilocybe</taxon>
    </lineage>
</organism>
<dbReference type="EMBL" id="JAFIQS010000002">
    <property type="protein sequence ID" value="KAG5172106.1"/>
    <property type="molecule type" value="Genomic_DNA"/>
</dbReference>
<protein>
    <submittedName>
        <fullName evidence="2">Uncharacterized protein</fullName>
    </submittedName>
</protein>
<dbReference type="AlphaFoldDB" id="A0A8H7Y241"/>
<evidence type="ECO:0000313" key="2">
    <source>
        <dbReference type="EMBL" id="KAG5172106.1"/>
    </source>
</evidence>
<comment type="caution">
    <text evidence="2">The sequence shown here is derived from an EMBL/GenBank/DDBJ whole genome shotgun (WGS) entry which is preliminary data.</text>
</comment>
<feature type="compositionally biased region" description="Basic and acidic residues" evidence="1">
    <location>
        <begin position="184"/>
        <end position="194"/>
    </location>
</feature>
<feature type="compositionally biased region" description="Basic and acidic residues" evidence="1">
    <location>
        <begin position="8"/>
        <end position="24"/>
    </location>
</feature>
<feature type="region of interest" description="Disordered" evidence="1">
    <location>
        <begin position="1"/>
        <end position="123"/>
    </location>
</feature>
<reference evidence="2" key="1">
    <citation type="submission" date="2021-02" db="EMBL/GenBank/DDBJ databases">
        <title>Psilocybe cubensis genome.</title>
        <authorList>
            <person name="Mckernan K.J."/>
            <person name="Crawford S."/>
            <person name="Trippe A."/>
            <person name="Kane L.T."/>
            <person name="Mclaughlin S."/>
        </authorList>
    </citation>
    <scope>NUCLEOTIDE SEQUENCE [LARGE SCALE GENOMIC DNA]</scope>
    <source>
        <strain evidence="2">MGC-MH-2018</strain>
    </source>
</reference>
<feature type="region of interest" description="Disordered" evidence="1">
    <location>
        <begin position="178"/>
        <end position="202"/>
    </location>
</feature>
<gene>
    <name evidence="2" type="ORF">JR316_001600</name>
</gene>
<feature type="compositionally biased region" description="Polar residues" evidence="1">
    <location>
        <begin position="243"/>
        <end position="270"/>
    </location>
</feature>